<dbReference type="eggNOG" id="ENOG502Z8MJ">
    <property type="taxonomic scope" value="Bacteria"/>
</dbReference>
<accession>C7PWE6</accession>
<dbReference type="HOGENOM" id="CLU_074815_0_0_11"/>
<sequence length="329" mass="36288">MAATWAALRRRILTPNPAQTQLDKRGFHEKNPQARERLETVGAMFLRGYAFAAEARTADDATHRLETDVPTDYRGFAYEGAGMGFAIRDTLRPARSALLPSFLEGGGRPHKYMIYVGVGWAMARLPRPLWRKATASTSDPLLRWLVLDGYGFHQAYFHTRKYVDEHYQNPNFPWPTDGPSAYANRVIDQGIGRAMWFVCGTDPYLLAERIATFPEERRADLFSGSGLAATYAGSVDRDELLAYRELAGDYLPQVGQASAFAAAARVQTGLVSAHTELATELLCGATPEQAERVCMGSMPAAGTTDSEPLYEVWRRNISAGLAALSQTNS</sequence>
<organism evidence="1 2">
    <name type="scientific">Catenulispora acidiphila (strain DSM 44928 / JCM 14897 / NBRC 102108 / NRRL B-24433 / ID139908)</name>
    <dbReference type="NCBI Taxonomy" id="479433"/>
    <lineage>
        <taxon>Bacteria</taxon>
        <taxon>Bacillati</taxon>
        <taxon>Actinomycetota</taxon>
        <taxon>Actinomycetes</taxon>
        <taxon>Catenulisporales</taxon>
        <taxon>Catenulisporaceae</taxon>
        <taxon>Catenulispora</taxon>
    </lineage>
</organism>
<evidence type="ECO:0008006" key="3">
    <source>
        <dbReference type="Google" id="ProtNLM"/>
    </source>
</evidence>
<evidence type="ECO:0000313" key="1">
    <source>
        <dbReference type="EMBL" id="ACU75226.1"/>
    </source>
</evidence>
<dbReference type="STRING" id="479433.Caci_6372"/>
<dbReference type="InterPro" id="IPR012964">
    <property type="entry name" value="DUF1702"/>
</dbReference>
<evidence type="ECO:0000313" key="2">
    <source>
        <dbReference type="Proteomes" id="UP000000851"/>
    </source>
</evidence>
<reference evidence="1 2" key="1">
    <citation type="journal article" date="2009" name="Stand. Genomic Sci.">
        <title>Complete genome sequence of Catenulispora acidiphila type strain (ID 139908).</title>
        <authorList>
            <person name="Copeland A."/>
            <person name="Lapidus A."/>
            <person name="Glavina Del Rio T."/>
            <person name="Nolan M."/>
            <person name="Lucas S."/>
            <person name="Chen F."/>
            <person name="Tice H."/>
            <person name="Cheng J.F."/>
            <person name="Bruce D."/>
            <person name="Goodwin L."/>
            <person name="Pitluck S."/>
            <person name="Mikhailova N."/>
            <person name="Pati A."/>
            <person name="Ivanova N."/>
            <person name="Mavromatis K."/>
            <person name="Chen A."/>
            <person name="Palaniappan K."/>
            <person name="Chain P."/>
            <person name="Land M."/>
            <person name="Hauser L."/>
            <person name="Chang Y.J."/>
            <person name="Jeffries C.D."/>
            <person name="Chertkov O."/>
            <person name="Brettin T."/>
            <person name="Detter J.C."/>
            <person name="Han C."/>
            <person name="Ali Z."/>
            <person name="Tindall B.J."/>
            <person name="Goker M."/>
            <person name="Bristow J."/>
            <person name="Eisen J.A."/>
            <person name="Markowitz V."/>
            <person name="Hugenholtz P."/>
            <person name="Kyrpides N.C."/>
            <person name="Klenk H.P."/>
        </authorList>
    </citation>
    <scope>NUCLEOTIDE SEQUENCE [LARGE SCALE GENOMIC DNA]</scope>
    <source>
        <strain evidence="2">DSM 44928 / JCM 14897 / NBRC 102108 / NRRL B-24433 / ID139908</strain>
    </source>
</reference>
<dbReference type="Proteomes" id="UP000000851">
    <property type="component" value="Chromosome"/>
</dbReference>
<keyword evidence="2" id="KW-1185">Reference proteome</keyword>
<dbReference type="KEGG" id="cai:Caci_6372"/>
<name>C7PWE6_CATAD</name>
<dbReference type="RefSeq" id="WP_015794955.1">
    <property type="nucleotide sequence ID" value="NC_013131.1"/>
</dbReference>
<dbReference type="Pfam" id="PF08012">
    <property type="entry name" value="DUF1702"/>
    <property type="match status" value="1"/>
</dbReference>
<dbReference type="InParanoid" id="C7PWE6"/>
<gene>
    <name evidence="1" type="ordered locus">Caci_6372</name>
</gene>
<proteinExistence type="predicted"/>
<dbReference type="AlphaFoldDB" id="C7PWE6"/>
<dbReference type="EMBL" id="CP001700">
    <property type="protein sequence ID" value="ACU75226.1"/>
    <property type="molecule type" value="Genomic_DNA"/>
</dbReference>
<protein>
    <recommendedName>
        <fullName evidence="3">Enediyne biosynthesis protein</fullName>
    </recommendedName>
</protein>